<name>A0ABW6SKL9_9ACTN</name>
<keyword evidence="2" id="KW-0472">Membrane</keyword>
<evidence type="ECO:0000256" key="1">
    <source>
        <dbReference type="SAM" id="MobiDB-lite"/>
    </source>
</evidence>
<feature type="region of interest" description="Disordered" evidence="1">
    <location>
        <begin position="382"/>
        <end position="468"/>
    </location>
</feature>
<feature type="compositionally biased region" description="Low complexity" evidence="1">
    <location>
        <begin position="386"/>
        <end position="400"/>
    </location>
</feature>
<feature type="compositionally biased region" description="Polar residues" evidence="1">
    <location>
        <begin position="417"/>
        <end position="432"/>
    </location>
</feature>
<keyword evidence="4" id="KW-1185">Reference proteome</keyword>
<dbReference type="EMBL" id="JBIASD010000004">
    <property type="protein sequence ID" value="MFF3665515.1"/>
    <property type="molecule type" value="Genomic_DNA"/>
</dbReference>
<feature type="transmembrane region" description="Helical" evidence="2">
    <location>
        <begin position="71"/>
        <end position="89"/>
    </location>
</feature>
<evidence type="ECO:0000313" key="4">
    <source>
        <dbReference type="Proteomes" id="UP001602013"/>
    </source>
</evidence>
<feature type="transmembrane region" description="Helical" evidence="2">
    <location>
        <begin position="163"/>
        <end position="180"/>
    </location>
</feature>
<feature type="compositionally biased region" description="Low complexity" evidence="1">
    <location>
        <begin position="433"/>
        <end position="445"/>
    </location>
</feature>
<sequence>MNEYEPLAGSPDLPWVEQVVDLVAEHPIAAAIIGVVALVLLVLAYFVIRTAYRKLVRRVGPWVSRQTPEDLLTMTVATIATGVSAHGMWQFSEDMLGMSGPLRLVLFAFIELAIITSAVRAKRSMRENYSAGIDGVAVWGFASLTAILSAMDAILSGDGIRGLAAAIFRLVAPLVAAWLWDRGMALERRRRTGLKGIHWRITPERVLVRLGLAEATDRTAGDVDAQRRITRLALAAVKVRDLREAGASDRKLRKAVAILRKAMNRAVEHAALAENPARQKSMLDQIGALYDAAGLVELPHVAPWKALDHPAIRGRVDELRVGELTAELQRWTAVHQEEKKREANGREPDRENLATILSLAAYVTGHHVTPVARDVTPHVTPGVIGDVTSPPVTPPVTSDVTPPPDRDVTSRPVTPEITPQATSGVTPTHQEVTPTRPGTAPAPRGEAGATPAGPLGVTGPAAGGRVTGNVITPQVKSTKTSVMRALWERRRKTQDFPTVTELADEAGADHAQASRLRKDWVEELPPEERVLAMAKPKSRTTA</sequence>
<evidence type="ECO:0000313" key="3">
    <source>
        <dbReference type="EMBL" id="MFF3665515.1"/>
    </source>
</evidence>
<proteinExistence type="predicted"/>
<evidence type="ECO:0000256" key="2">
    <source>
        <dbReference type="SAM" id="Phobius"/>
    </source>
</evidence>
<feature type="transmembrane region" description="Helical" evidence="2">
    <location>
        <begin position="28"/>
        <end position="48"/>
    </location>
</feature>
<reference evidence="3 4" key="1">
    <citation type="submission" date="2024-10" db="EMBL/GenBank/DDBJ databases">
        <title>The Natural Products Discovery Center: Release of the First 8490 Sequenced Strains for Exploring Actinobacteria Biosynthetic Diversity.</title>
        <authorList>
            <person name="Kalkreuter E."/>
            <person name="Kautsar S.A."/>
            <person name="Yang D."/>
            <person name="Bader C.D."/>
            <person name="Teijaro C.N."/>
            <person name="Fluegel L."/>
            <person name="Davis C.M."/>
            <person name="Simpson J.R."/>
            <person name="Lauterbach L."/>
            <person name="Steele A.D."/>
            <person name="Gui C."/>
            <person name="Meng S."/>
            <person name="Li G."/>
            <person name="Viehrig K."/>
            <person name="Ye F."/>
            <person name="Su P."/>
            <person name="Kiefer A.F."/>
            <person name="Nichols A."/>
            <person name="Cepeda A.J."/>
            <person name="Yan W."/>
            <person name="Fan B."/>
            <person name="Jiang Y."/>
            <person name="Adhikari A."/>
            <person name="Zheng C.-J."/>
            <person name="Schuster L."/>
            <person name="Cowan T.M."/>
            <person name="Smanski M.J."/>
            <person name="Chevrette M.G."/>
            <person name="De Carvalho L.P.S."/>
            <person name="Shen B."/>
        </authorList>
    </citation>
    <scope>NUCLEOTIDE SEQUENCE [LARGE SCALE GENOMIC DNA]</scope>
    <source>
        <strain evidence="3 4">NPDC002173</strain>
    </source>
</reference>
<feature type="transmembrane region" description="Helical" evidence="2">
    <location>
        <begin position="131"/>
        <end position="151"/>
    </location>
</feature>
<dbReference type="RefSeq" id="WP_387409530.1">
    <property type="nucleotide sequence ID" value="NZ_JBIASD010000004.1"/>
</dbReference>
<protein>
    <recommendedName>
        <fullName evidence="5">DUF2637 domain-containing protein</fullName>
    </recommendedName>
</protein>
<organism evidence="3 4">
    <name type="scientific">Microtetraspora malaysiensis</name>
    <dbReference type="NCBI Taxonomy" id="161358"/>
    <lineage>
        <taxon>Bacteria</taxon>
        <taxon>Bacillati</taxon>
        <taxon>Actinomycetota</taxon>
        <taxon>Actinomycetes</taxon>
        <taxon>Streptosporangiales</taxon>
        <taxon>Streptosporangiaceae</taxon>
        <taxon>Microtetraspora</taxon>
    </lineage>
</organism>
<keyword evidence="2" id="KW-0812">Transmembrane</keyword>
<accession>A0ABW6SKL9</accession>
<evidence type="ECO:0008006" key="5">
    <source>
        <dbReference type="Google" id="ProtNLM"/>
    </source>
</evidence>
<dbReference type="Proteomes" id="UP001602013">
    <property type="component" value="Unassembled WGS sequence"/>
</dbReference>
<keyword evidence="2" id="KW-1133">Transmembrane helix</keyword>
<gene>
    <name evidence="3" type="ORF">ACFYXI_07960</name>
</gene>
<feature type="transmembrane region" description="Helical" evidence="2">
    <location>
        <begin position="101"/>
        <end position="119"/>
    </location>
</feature>
<comment type="caution">
    <text evidence="3">The sequence shown here is derived from an EMBL/GenBank/DDBJ whole genome shotgun (WGS) entry which is preliminary data.</text>
</comment>